<evidence type="ECO:0000256" key="2">
    <source>
        <dbReference type="RuleBase" id="RU003749"/>
    </source>
</evidence>
<dbReference type="RefSeq" id="WP_203876425.1">
    <property type="nucleotide sequence ID" value="NZ_BOOK01000030.1"/>
</dbReference>
<evidence type="ECO:0000259" key="3">
    <source>
        <dbReference type="PROSITE" id="PS50801"/>
    </source>
</evidence>
<proteinExistence type="inferred from homology"/>
<reference evidence="4" key="1">
    <citation type="submission" date="2021-01" db="EMBL/GenBank/DDBJ databases">
        <title>Whole genome shotgun sequence of Planobispora takensis NBRC 109077.</title>
        <authorList>
            <person name="Komaki H."/>
            <person name="Tamura T."/>
        </authorList>
    </citation>
    <scope>NUCLEOTIDE SEQUENCE</scope>
    <source>
        <strain evidence="4">NBRC 109077</strain>
    </source>
</reference>
<dbReference type="GO" id="GO:0043856">
    <property type="term" value="F:anti-sigma factor antagonist activity"/>
    <property type="evidence" value="ECO:0007669"/>
    <property type="project" value="InterPro"/>
</dbReference>
<feature type="domain" description="STAS" evidence="3">
    <location>
        <begin position="11"/>
        <end position="121"/>
    </location>
</feature>
<dbReference type="PANTHER" id="PTHR33495:SF2">
    <property type="entry name" value="ANTI-SIGMA FACTOR ANTAGONIST TM_1081-RELATED"/>
    <property type="match status" value="1"/>
</dbReference>
<evidence type="ECO:0000313" key="5">
    <source>
        <dbReference type="Proteomes" id="UP000634476"/>
    </source>
</evidence>
<comment type="caution">
    <text evidence="4">The sequence shown here is derived from an EMBL/GenBank/DDBJ whole genome shotgun (WGS) entry which is preliminary data.</text>
</comment>
<evidence type="ECO:0000313" key="4">
    <source>
        <dbReference type="EMBL" id="GII02071.1"/>
    </source>
</evidence>
<protein>
    <recommendedName>
        <fullName evidence="2">Anti-sigma factor antagonist</fullName>
    </recommendedName>
</protein>
<dbReference type="EMBL" id="BOOK01000030">
    <property type="protein sequence ID" value="GII02071.1"/>
    <property type="molecule type" value="Genomic_DNA"/>
</dbReference>
<name>A0A8J3T099_9ACTN</name>
<dbReference type="AlphaFoldDB" id="A0A8J3T099"/>
<comment type="similarity">
    <text evidence="1 2">Belongs to the anti-sigma-factor antagonist family.</text>
</comment>
<dbReference type="Proteomes" id="UP000634476">
    <property type="component" value="Unassembled WGS sequence"/>
</dbReference>
<sequence>MRNAAEGGAEFTVTTSTYNEVIIVRAGGELDLASAPLLREHLNGVWELPAASLLILDLTEVGFCDSTGLGELVRTLKRSQARGTRLVLTGVHGPVARVLALSGLRSAFEVHPTADEAMRVAGGLHERPGRERFTPAS</sequence>
<accession>A0A8J3T099</accession>
<dbReference type="InterPro" id="IPR003658">
    <property type="entry name" value="Anti-sigma_ant"/>
</dbReference>
<dbReference type="Pfam" id="PF01740">
    <property type="entry name" value="STAS"/>
    <property type="match status" value="1"/>
</dbReference>
<dbReference type="NCBIfam" id="TIGR00377">
    <property type="entry name" value="ant_ant_sig"/>
    <property type="match status" value="1"/>
</dbReference>
<dbReference type="PROSITE" id="PS50801">
    <property type="entry name" value="STAS"/>
    <property type="match status" value="1"/>
</dbReference>
<dbReference type="PANTHER" id="PTHR33495">
    <property type="entry name" value="ANTI-SIGMA FACTOR ANTAGONIST TM_1081-RELATED-RELATED"/>
    <property type="match status" value="1"/>
</dbReference>
<keyword evidence="5" id="KW-1185">Reference proteome</keyword>
<dbReference type="Gene3D" id="3.30.750.24">
    <property type="entry name" value="STAS domain"/>
    <property type="match status" value="1"/>
</dbReference>
<organism evidence="4 5">
    <name type="scientific">Planobispora takensis</name>
    <dbReference type="NCBI Taxonomy" id="1367882"/>
    <lineage>
        <taxon>Bacteria</taxon>
        <taxon>Bacillati</taxon>
        <taxon>Actinomycetota</taxon>
        <taxon>Actinomycetes</taxon>
        <taxon>Streptosporangiales</taxon>
        <taxon>Streptosporangiaceae</taxon>
        <taxon>Planobispora</taxon>
    </lineage>
</organism>
<evidence type="ECO:0000256" key="1">
    <source>
        <dbReference type="ARBA" id="ARBA00009013"/>
    </source>
</evidence>
<dbReference type="SUPFAM" id="SSF52091">
    <property type="entry name" value="SpoIIaa-like"/>
    <property type="match status" value="1"/>
</dbReference>
<dbReference type="CDD" id="cd07043">
    <property type="entry name" value="STAS_anti-anti-sigma_factors"/>
    <property type="match status" value="1"/>
</dbReference>
<dbReference type="InterPro" id="IPR036513">
    <property type="entry name" value="STAS_dom_sf"/>
</dbReference>
<gene>
    <name evidence="4" type="primary">rsbV_1</name>
    <name evidence="4" type="ORF">Pta02_40790</name>
</gene>
<dbReference type="InterPro" id="IPR002645">
    <property type="entry name" value="STAS_dom"/>
</dbReference>